<dbReference type="SUPFAM" id="SSF49899">
    <property type="entry name" value="Concanavalin A-like lectins/glucanases"/>
    <property type="match status" value="1"/>
</dbReference>
<dbReference type="Pfam" id="PF13920">
    <property type="entry name" value="zf-C3HC4_3"/>
    <property type="match status" value="1"/>
</dbReference>
<dbReference type="PROSITE" id="PS00518">
    <property type="entry name" value="ZF_RING_1"/>
    <property type="match status" value="1"/>
</dbReference>
<dbReference type="SMART" id="SM00589">
    <property type="entry name" value="PRY"/>
    <property type="match status" value="1"/>
</dbReference>
<reference evidence="8 9" key="1">
    <citation type="journal article" date="2019" name="Sci. Data">
        <title>Hybrid genome assembly and annotation of Danionella translucida.</title>
        <authorList>
            <person name="Kadobianskyi M."/>
            <person name="Schulze L."/>
            <person name="Schuelke M."/>
            <person name="Judkewitz B."/>
        </authorList>
    </citation>
    <scope>NUCLEOTIDE SEQUENCE [LARGE SCALE GENOMIC DNA]</scope>
    <source>
        <strain evidence="8 9">Bolton</strain>
    </source>
</reference>
<dbReference type="SUPFAM" id="SSF57845">
    <property type="entry name" value="B-box zinc-binding domain"/>
    <property type="match status" value="1"/>
</dbReference>
<dbReference type="SUPFAM" id="SSF57850">
    <property type="entry name" value="RING/U-box"/>
    <property type="match status" value="1"/>
</dbReference>
<comment type="caution">
    <text evidence="8">The sequence shown here is derived from an EMBL/GenBank/DDBJ whole genome shotgun (WGS) entry which is preliminary data.</text>
</comment>
<evidence type="ECO:0008006" key="10">
    <source>
        <dbReference type="Google" id="ProtNLM"/>
    </source>
</evidence>
<evidence type="ECO:0000256" key="3">
    <source>
        <dbReference type="ARBA" id="ARBA00022833"/>
    </source>
</evidence>
<keyword evidence="9" id="KW-1185">Reference proteome</keyword>
<dbReference type="SMART" id="SM00449">
    <property type="entry name" value="SPRY"/>
    <property type="match status" value="1"/>
</dbReference>
<evidence type="ECO:0000256" key="4">
    <source>
        <dbReference type="PROSITE-ProRule" id="PRU00024"/>
    </source>
</evidence>
<sequence>MTCQVAIAEEDFYCPICCDIFREPILLPCSHSICNICVKTFWNRKGIQECPICRDVSSNPHPPINIVLRNMCDLMRDDTPVEPLEEILDSCRIHKEPLSFFCAQDQVLLCGKCGNTKAHKNHQVHSAADASQKLRQDLQLKLKGFLDKLREFECCKQSWDETAEFIQRQSHLTETQIRDTFKKLHQFLENEEAARLKVLRLEEEQKSEIIQKKIEEIRSGMFSLSHIIESIEEQLQTNDFTFLKNYKATLDGTKCTPRDQTGPLGMLINVAKHVGNVTFEVSKKLLSNIQYTPVTLDPNSGHPYLVVSDDLTTITYNDEHFQQLPANPERFDGYTSILGSEGYNSGTHIWDVEVGDNSAWAVGVITETAYKRRQSPPKIGMWYVGFSNGKYGKGVSPEMITLLRVSHKIQRIRVQLDWDKGKVTFTDSGHNTGLHVFKHTFTERVFPYFYVHCMQHPLRILPVTALQAQIHSQ</sequence>
<dbReference type="InterPro" id="IPR003879">
    <property type="entry name" value="Butyrophylin_SPRY"/>
</dbReference>
<evidence type="ECO:0000313" key="9">
    <source>
        <dbReference type="Proteomes" id="UP000316079"/>
    </source>
</evidence>
<name>A0A553MUR2_9TELE</name>
<dbReference type="InterPro" id="IPR017907">
    <property type="entry name" value="Znf_RING_CS"/>
</dbReference>
<dbReference type="InterPro" id="IPR003877">
    <property type="entry name" value="SPRY_dom"/>
</dbReference>
<evidence type="ECO:0000259" key="6">
    <source>
        <dbReference type="PROSITE" id="PS50119"/>
    </source>
</evidence>
<dbReference type="GO" id="GO:0008270">
    <property type="term" value="F:zinc ion binding"/>
    <property type="evidence" value="ECO:0007669"/>
    <property type="project" value="UniProtKB-KW"/>
</dbReference>
<accession>A0A553MUR2</accession>
<dbReference type="SMART" id="SM00184">
    <property type="entry name" value="RING"/>
    <property type="match status" value="1"/>
</dbReference>
<dbReference type="PRINTS" id="PR01407">
    <property type="entry name" value="BUTYPHLNCDUF"/>
</dbReference>
<protein>
    <recommendedName>
        <fullName evidence="10">Tripartite motif-containing protein 35</fullName>
    </recommendedName>
</protein>
<dbReference type="InterPro" id="IPR001870">
    <property type="entry name" value="B30.2/SPRY"/>
</dbReference>
<feature type="domain" description="B30.2/SPRY" evidence="7">
    <location>
        <begin position="274"/>
        <end position="467"/>
    </location>
</feature>
<dbReference type="InterPro" id="IPR013083">
    <property type="entry name" value="Znf_RING/FYVE/PHD"/>
</dbReference>
<dbReference type="InterPro" id="IPR013320">
    <property type="entry name" value="ConA-like_dom_sf"/>
</dbReference>
<dbReference type="Proteomes" id="UP000316079">
    <property type="component" value="Unassembled WGS sequence"/>
</dbReference>
<dbReference type="Gene3D" id="2.60.120.920">
    <property type="match status" value="1"/>
</dbReference>
<proteinExistence type="predicted"/>
<feature type="domain" description="RING-type" evidence="5">
    <location>
        <begin position="14"/>
        <end position="54"/>
    </location>
</feature>
<dbReference type="Gene3D" id="3.30.40.10">
    <property type="entry name" value="Zinc/RING finger domain, C3HC4 (zinc finger)"/>
    <property type="match status" value="1"/>
</dbReference>
<keyword evidence="3" id="KW-0862">Zinc</keyword>
<keyword evidence="1" id="KW-0479">Metal-binding</keyword>
<evidence type="ECO:0000259" key="5">
    <source>
        <dbReference type="PROSITE" id="PS50089"/>
    </source>
</evidence>
<dbReference type="Pfam" id="PF00622">
    <property type="entry name" value="SPRY"/>
    <property type="match status" value="1"/>
</dbReference>
<dbReference type="PROSITE" id="PS50119">
    <property type="entry name" value="ZF_BBOX"/>
    <property type="match status" value="1"/>
</dbReference>
<dbReference type="STRING" id="623744.A0A553MUR2"/>
<gene>
    <name evidence="8" type="ORF">DNTS_017075</name>
</gene>
<evidence type="ECO:0000256" key="1">
    <source>
        <dbReference type="ARBA" id="ARBA00022723"/>
    </source>
</evidence>
<evidence type="ECO:0000256" key="2">
    <source>
        <dbReference type="ARBA" id="ARBA00022771"/>
    </source>
</evidence>
<dbReference type="OrthoDB" id="6105938at2759"/>
<dbReference type="PROSITE" id="PS50188">
    <property type="entry name" value="B302_SPRY"/>
    <property type="match status" value="1"/>
</dbReference>
<keyword evidence="2 4" id="KW-0863">Zinc-finger</keyword>
<dbReference type="SMART" id="SM00336">
    <property type="entry name" value="BBOX"/>
    <property type="match status" value="1"/>
</dbReference>
<dbReference type="InterPro" id="IPR001841">
    <property type="entry name" value="Znf_RING"/>
</dbReference>
<dbReference type="InterPro" id="IPR000315">
    <property type="entry name" value="Znf_B-box"/>
</dbReference>
<dbReference type="Pfam" id="PF00643">
    <property type="entry name" value="zf-B_box"/>
    <property type="match status" value="1"/>
</dbReference>
<dbReference type="InterPro" id="IPR006574">
    <property type="entry name" value="PRY"/>
</dbReference>
<dbReference type="Gene3D" id="3.30.160.60">
    <property type="entry name" value="Classic Zinc Finger"/>
    <property type="match status" value="1"/>
</dbReference>
<dbReference type="PANTHER" id="PTHR24103">
    <property type="entry name" value="E3 UBIQUITIN-PROTEIN LIGASE TRIM"/>
    <property type="match status" value="1"/>
</dbReference>
<dbReference type="Pfam" id="PF13765">
    <property type="entry name" value="PRY"/>
    <property type="match status" value="1"/>
</dbReference>
<dbReference type="AlphaFoldDB" id="A0A553MUR2"/>
<dbReference type="CDD" id="cd12893">
    <property type="entry name" value="SPRY_PRY_TRIM35"/>
    <property type="match status" value="1"/>
</dbReference>
<dbReference type="EMBL" id="SRMA01027254">
    <property type="protein sequence ID" value="TRY56916.1"/>
    <property type="molecule type" value="Genomic_DNA"/>
</dbReference>
<evidence type="ECO:0000259" key="7">
    <source>
        <dbReference type="PROSITE" id="PS50188"/>
    </source>
</evidence>
<dbReference type="PROSITE" id="PS50089">
    <property type="entry name" value="ZF_RING_2"/>
    <property type="match status" value="1"/>
</dbReference>
<dbReference type="InterPro" id="IPR050143">
    <property type="entry name" value="TRIM/RBCC"/>
</dbReference>
<dbReference type="InterPro" id="IPR043136">
    <property type="entry name" value="B30.2/SPRY_sf"/>
</dbReference>
<organism evidence="8 9">
    <name type="scientific">Danionella cerebrum</name>
    <dbReference type="NCBI Taxonomy" id="2873325"/>
    <lineage>
        <taxon>Eukaryota</taxon>
        <taxon>Metazoa</taxon>
        <taxon>Chordata</taxon>
        <taxon>Craniata</taxon>
        <taxon>Vertebrata</taxon>
        <taxon>Euteleostomi</taxon>
        <taxon>Actinopterygii</taxon>
        <taxon>Neopterygii</taxon>
        <taxon>Teleostei</taxon>
        <taxon>Ostariophysi</taxon>
        <taxon>Cypriniformes</taxon>
        <taxon>Danionidae</taxon>
        <taxon>Danioninae</taxon>
        <taxon>Danionella</taxon>
    </lineage>
</organism>
<evidence type="ECO:0000313" key="8">
    <source>
        <dbReference type="EMBL" id="TRY56916.1"/>
    </source>
</evidence>
<feature type="domain" description="B box-type" evidence="6">
    <location>
        <begin position="91"/>
        <end position="127"/>
    </location>
</feature>